<protein>
    <submittedName>
        <fullName evidence="1">Uncharacterized protein</fullName>
    </submittedName>
</protein>
<proteinExistence type="predicted"/>
<organism evidence="1 2">
    <name type="scientific">Silvanigrella aquatica</name>
    <dbReference type="NCBI Taxonomy" id="1915309"/>
    <lineage>
        <taxon>Bacteria</taxon>
        <taxon>Pseudomonadati</taxon>
        <taxon>Bdellovibrionota</taxon>
        <taxon>Oligoflexia</taxon>
        <taxon>Silvanigrellales</taxon>
        <taxon>Silvanigrellaceae</taxon>
        <taxon>Silvanigrella</taxon>
    </lineage>
</organism>
<dbReference type="AlphaFoldDB" id="A0A1L4CYL5"/>
<reference evidence="1 2" key="1">
    <citation type="submission" date="2016-10" db="EMBL/GenBank/DDBJ databases">
        <title>Silvanigrella aquatica sp. nov., isolated from a freshwater lake located in the Black Forest, Germany, description of Silvanigrellaceae fam. nov., Silvanigrellales ord. nov., reclassification of the order Bdellovibrionales in the class Oligoflexia, reclassification of the families Bacteriovoracaceae and Halobacteriovoraceae in the new order Bacteriovoracales ord. nov., and reclassification of the family Pseudobacteriovoracaceae in the order Oligoflexiales.</title>
        <authorList>
            <person name="Hahn M.W."/>
            <person name="Schmidt J."/>
            <person name="Koll U."/>
            <person name="Rohde M."/>
            <person name="Verbag S."/>
            <person name="Pitt A."/>
            <person name="Nakai R."/>
            <person name="Naganuma T."/>
            <person name="Lang E."/>
        </authorList>
    </citation>
    <scope>NUCLEOTIDE SEQUENCE [LARGE SCALE GENOMIC DNA]</scope>
    <source>
        <strain evidence="1 2">MWH-Nonnen-W8red</strain>
    </source>
</reference>
<gene>
    <name evidence="1" type="ORF">AXG55_03650</name>
</gene>
<dbReference type="Proteomes" id="UP000184731">
    <property type="component" value="Chromosome"/>
</dbReference>
<sequence>MELINTKVEEIIDKDNVILKAYFQGIAKLSIDCKVEYDDCHIATNHKFLSIRFRLTCDMTINLDTNQFEIDDVNLQHDEFEPDPEWFNSLCHFP</sequence>
<evidence type="ECO:0000313" key="1">
    <source>
        <dbReference type="EMBL" id="APJ03051.1"/>
    </source>
</evidence>
<evidence type="ECO:0000313" key="2">
    <source>
        <dbReference type="Proteomes" id="UP000184731"/>
    </source>
</evidence>
<dbReference type="RefSeq" id="WP_148696765.1">
    <property type="nucleotide sequence ID" value="NZ_CP017834.1"/>
</dbReference>
<keyword evidence="2" id="KW-1185">Reference proteome</keyword>
<name>A0A1L4CYL5_9BACT</name>
<dbReference type="EMBL" id="CP017834">
    <property type="protein sequence ID" value="APJ03051.1"/>
    <property type="molecule type" value="Genomic_DNA"/>
</dbReference>
<accession>A0A1L4CYL5</accession>
<dbReference type="KEGG" id="saqi:AXG55_03650"/>